<evidence type="ECO:0000256" key="1">
    <source>
        <dbReference type="SAM" id="SignalP"/>
    </source>
</evidence>
<evidence type="ECO:0000313" key="2">
    <source>
        <dbReference type="EMBL" id="MBO8458373.1"/>
    </source>
</evidence>
<feature type="signal peptide" evidence="1">
    <location>
        <begin position="1"/>
        <end position="18"/>
    </location>
</feature>
<proteinExistence type="predicted"/>
<feature type="chain" id="PRO_5039040075" description="Metal-binding protein" evidence="1">
    <location>
        <begin position="19"/>
        <end position="68"/>
    </location>
</feature>
<accession>A0A9D9N337</accession>
<sequence length="68" mass="7356">MKKILALAAILLCGVVFFSCSKTGTCQLCNKENVELQKVEADGETYMVCDECAMGVEFLKSLSEGLSN</sequence>
<reference evidence="2" key="2">
    <citation type="journal article" date="2021" name="PeerJ">
        <title>Extensive microbial diversity within the chicken gut microbiome revealed by metagenomics and culture.</title>
        <authorList>
            <person name="Gilroy R."/>
            <person name="Ravi A."/>
            <person name="Getino M."/>
            <person name="Pursley I."/>
            <person name="Horton D.L."/>
            <person name="Alikhan N.F."/>
            <person name="Baker D."/>
            <person name="Gharbi K."/>
            <person name="Hall N."/>
            <person name="Watson M."/>
            <person name="Adriaenssens E.M."/>
            <person name="Foster-Nyarko E."/>
            <person name="Jarju S."/>
            <person name="Secka A."/>
            <person name="Antonio M."/>
            <person name="Oren A."/>
            <person name="Chaudhuri R.R."/>
            <person name="La Ragione R."/>
            <person name="Hildebrand F."/>
            <person name="Pallen M.J."/>
        </authorList>
    </citation>
    <scope>NUCLEOTIDE SEQUENCE</scope>
    <source>
        <strain evidence="2">10532</strain>
    </source>
</reference>
<name>A0A9D9N337_9SPIR</name>
<protein>
    <recommendedName>
        <fullName evidence="4">Metal-binding protein</fullName>
    </recommendedName>
</protein>
<reference evidence="2" key="1">
    <citation type="submission" date="2020-10" db="EMBL/GenBank/DDBJ databases">
        <authorList>
            <person name="Gilroy R."/>
        </authorList>
    </citation>
    <scope>NUCLEOTIDE SEQUENCE</scope>
    <source>
        <strain evidence="2">10532</strain>
    </source>
</reference>
<evidence type="ECO:0000313" key="3">
    <source>
        <dbReference type="Proteomes" id="UP000823638"/>
    </source>
</evidence>
<dbReference type="AlphaFoldDB" id="A0A9D9N337"/>
<keyword evidence="1" id="KW-0732">Signal</keyword>
<gene>
    <name evidence="2" type="ORF">IAA81_09150</name>
</gene>
<dbReference type="EMBL" id="JADIMM010000108">
    <property type="protein sequence ID" value="MBO8458373.1"/>
    <property type="molecule type" value="Genomic_DNA"/>
</dbReference>
<comment type="caution">
    <text evidence="2">The sequence shown here is derived from an EMBL/GenBank/DDBJ whole genome shotgun (WGS) entry which is preliminary data.</text>
</comment>
<dbReference type="PROSITE" id="PS51257">
    <property type="entry name" value="PROKAR_LIPOPROTEIN"/>
    <property type="match status" value="1"/>
</dbReference>
<dbReference type="Proteomes" id="UP000823638">
    <property type="component" value="Unassembled WGS sequence"/>
</dbReference>
<evidence type="ECO:0008006" key="4">
    <source>
        <dbReference type="Google" id="ProtNLM"/>
    </source>
</evidence>
<organism evidence="2 3">
    <name type="scientific">Candidatus Gallitreponema excrementavium</name>
    <dbReference type="NCBI Taxonomy" id="2840840"/>
    <lineage>
        <taxon>Bacteria</taxon>
        <taxon>Pseudomonadati</taxon>
        <taxon>Spirochaetota</taxon>
        <taxon>Spirochaetia</taxon>
        <taxon>Spirochaetales</taxon>
        <taxon>Candidatus Gallitreponema</taxon>
    </lineage>
</organism>